<dbReference type="InterPro" id="IPR015422">
    <property type="entry name" value="PyrdxlP-dep_Trfase_small"/>
</dbReference>
<dbReference type="GO" id="GO:0019343">
    <property type="term" value="P:cysteine biosynthetic process via cystathionine"/>
    <property type="evidence" value="ECO:0007669"/>
    <property type="project" value="TreeGrafter"/>
</dbReference>
<dbReference type="Gene3D" id="3.90.1150.10">
    <property type="entry name" value="Aspartate Aminotransferase, domain 1"/>
    <property type="match status" value="1"/>
</dbReference>
<dbReference type="GO" id="GO:0019346">
    <property type="term" value="P:transsulfuration"/>
    <property type="evidence" value="ECO:0007669"/>
    <property type="project" value="InterPro"/>
</dbReference>
<dbReference type="GO" id="GO:0004123">
    <property type="term" value="F:cystathionine gamma-lyase activity"/>
    <property type="evidence" value="ECO:0007669"/>
    <property type="project" value="TreeGrafter"/>
</dbReference>
<evidence type="ECO:0000313" key="7">
    <source>
        <dbReference type="Proteomes" id="UP000033393"/>
    </source>
</evidence>
<dbReference type="Gene3D" id="3.40.640.10">
    <property type="entry name" value="Type I PLP-dependent aspartate aminotransferase-like (Major domain)"/>
    <property type="match status" value="1"/>
</dbReference>
<proteinExistence type="inferred from homology"/>
<dbReference type="InterPro" id="IPR000277">
    <property type="entry name" value="Cys/Met-Metab_PyrdxlP-dep_enz"/>
</dbReference>
<dbReference type="PIRSF" id="PIRSF001434">
    <property type="entry name" value="CGS"/>
    <property type="match status" value="1"/>
</dbReference>
<sequence length="366" mass="38424">MEFSAEARLIHTGTARAIGSPVGPALTLTSTYVSHGVHDPSLPAYGRNTNPGWQDVEHALAVIEGEGCQAVVFSSGQAAAMALMLTLSEGRERLVMLDDGYYKLRNLATKLRPHGVEVVTVDLLDLDAVETAIGAGPSVLWGETPTNPLLRVADLAGLSALADAAGTPFVVDNTVATALQQKPLEFGALASVYSLTKSLSGHSDVLGGAVVTRSAELAESLRAWRGTGGAILGPFESWLVLRGLKTLPLRLERQSQNALAVVEFLERHPRVTAVHYPDGPLVKTQMPNGAGCLLAFELSGTVADADAVVAAARLIVPSTSFGGVESTWERRARWAAETAPDTLIRIGTGVEPAADIIADLSQALRA</sequence>
<comment type="cofactor">
    <cofactor evidence="1 5">
        <name>pyridoxal 5'-phosphate</name>
        <dbReference type="ChEBI" id="CHEBI:597326"/>
    </cofactor>
</comment>
<dbReference type="AlphaFoldDB" id="A0A0F0H9Q9"/>
<evidence type="ECO:0008006" key="8">
    <source>
        <dbReference type="Google" id="ProtNLM"/>
    </source>
</evidence>
<dbReference type="GO" id="GO:0030170">
    <property type="term" value="F:pyridoxal phosphate binding"/>
    <property type="evidence" value="ECO:0007669"/>
    <property type="project" value="InterPro"/>
</dbReference>
<dbReference type="GO" id="GO:0005737">
    <property type="term" value="C:cytoplasm"/>
    <property type="evidence" value="ECO:0007669"/>
    <property type="project" value="TreeGrafter"/>
</dbReference>
<comment type="similarity">
    <text evidence="2 5">Belongs to the trans-sulfuration enzymes family.</text>
</comment>
<dbReference type="PATRIC" id="fig|68170.10.peg.6565"/>
<dbReference type="SUPFAM" id="SSF53383">
    <property type="entry name" value="PLP-dependent transferases"/>
    <property type="match status" value="1"/>
</dbReference>
<dbReference type="PANTHER" id="PTHR11808">
    <property type="entry name" value="TRANS-SULFURATION ENZYME FAMILY MEMBER"/>
    <property type="match status" value="1"/>
</dbReference>
<protein>
    <recommendedName>
        <fullName evidence="8">Cystathionine gamma-synthase</fullName>
    </recommendedName>
</protein>
<keyword evidence="3 4" id="KW-0663">Pyridoxal phosphate</keyword>
<comment type="caution">
    <text evidence="6">The sequence shown here is derived from an EMBL/GenBank/DDBJ whole genome shotgun (WGS) entry which is preliminary data.</text>
</comment>
<dbReference type="Proteomes" id="UP000033393">
    <property type="component" value="Unassembled WGS sequence"/>
</dbReference>
<evidence type="ECO:0000256" key="1">
    <source>
        <dbReference type="ARBA" id="ARBA00001933"/>
    </source>
</evidence>
<dbReference type="InterPro" id="IPR015424">
    <property type="entry name" value="PyrdxlP-dep_Trfase"/>
</dbReference>
<feature type="modified residue" description="N6-(pyridoxal phosphate)lysine" evidence="4">
    <location>
        <position position="197"/>
    </location>
</feature>
<dbReference type="EMBL" id="JYJG01000030">
    <property type="protein sequence ID" value="KJK51586.1"/>
    <property type="molecule type" value="Genomic_DNA"/>
</dbReference>
<dbReference type="RefSeq" id="WP_045310429.1">
    <property type="nucleotide sequence ID" value="NZ_JYJG01000030.1"/>
</dbReference>
<dbReference type="Pfam" id="PF01053">
    <property type="entry name" value="Cys_Met_Meta_PP"/>
    <property type="match status" value="1"/>
</dbReference>
<evidence type="ECO:0000256" key="4">
    <source>
        <dbReference type="PIRSR" id="PIRSR001434-2"/>
    </source>
</evidence>
<keyword evidence="7" id="KW-1185">Reference proteome</keyword>
<name>A0A0F0H9Q9_LENAE</name>
<evidence type="ECO:0000256" key="3">
    <source>
        <dbReference type="ARBA" id="ARBA00022898"/>
    </source>
</evidence>
<accession>A0A0F0H9Q9</accession>
<evidence type="ECO:0000313" key="6">
    <source>
        <dbReference type="EMBL" id="KJK51586.1"/>
    </source>
</evidence>
<dbReference type="PANTHER" id="PTHR11808:SF15">
    <property type="entry name" value="CYSTATHIONINE GAMMA-LYASE"/>
    <property type="match status" value="1"/>
</dbReference>
<reference evidence="6 7" key="1">
    <citation type="submission" date="2015-02" db="EMBL/GenBank/DDBJ databases">
        <authorList>
            <person name="Ju K.-S."/>
            <person name="Doroghazi J.R."/>
            <person name="Metcalf W."/>
        </authorList>
    </citation>
    <scope>NUCLEOTIDE SEQUENCE [LARGE SCALE GENOMIC DNA]</scope>
    <source>
        <strain evidence="6 7">NRRL B-16140</strain>
    </source>
</reference>
<evidence type="ECO:0000256" key="2">
    <source>
        <dbReference type="ARBA" id="ARBA00009077"/>
    </source>
</evidence>
<organism evidence="6 7">
    <name type="scientific">Lentzea aerocolonigenes</name>
    <name type="common">Lechevalieria aerocolonigenes</name>
    <name type="synonym">Saccharothrix aerocolonigenes</name>
    <dbReference type="NCBI Taxonomy" id="68170"/>
    <lineage>
        <taxon>Bacteria</taxon>
        <taxon>Bacillati</taxon>
        <taxon>Actinomycetota</taxon>
        <taxon>Actinomycetes</taxon>
        <taxon>Pseudonocardiales</taxon>
        <taxon>Pseudonocardiaceae</taxon>
        <taxon>Lentzea</taxon>
    </lineage>
</organism>
<gene>
    <name evidence="6" type="ORF">UK23_06325</name>
</gene>
<dbReference type="InterPro" id="IPR015421">
    <property type="entry name" value="PyrdxlP-dep_Trfase_major"/>
</dbReference>
<evidence type="ECO:0000256" key="5">
    <source>
        <dbReference type="RuleBase" id="RU362118"/>
    </source>
</evidence>